<reference evidence="1" key="1">
    <citation type="journal article" date="2014" name="Int. J. Syst. Evol. Microbiol.">
        <title>Complete genome sequence of Corynebacterium casei LMG S-19264T (=DSM 44701T), isolated from a smear-ripened cheese.</title>
        <authorList>
            <consortium name="US DOE Joint Genome Institute (JGI-PGF)"/>
            <person name="Walter F."/>
            <person name="Albersmeier A."/>
            <person name="Kalinowski J."/>
            <person name="Ruckert C."/>
        </authorList>
    </citation>
    <scope>NUCLEOTIDE SEQUENCE</scope>
    <source>
        <strain evidence="1">JCM 19596</strain>
    </source>
</reference>
<name>A0A830F9B3_9EURY</name>
<sequence length="60" mass="6196">MLACQNCRNRSAFRLTIEHTVSLGVDDPPAVSLSLQCAACDSTAVAGDPVAALDDYLSAA</sequence>
<evidence type="ECO:0000313" key="1">
    <source>
        <dbReference type="EMBL" id="GGL52364.1"/>
    </source>
</evidence>
<comment type="caution">
    <text evidence="1">The sequence shown here is derived from an EMBL/GenBank/DDBJ whole genome shotgun (WGS) entry which is preliminary data.</text>
</comment>
<dbReference type="Proteomes" id="UP000607197">
    <property type="component" value="Unassembled WGS sequence"/>
</dbReference>
<gene>
    <name evidence="1" type="ORF">GCM10009039_08310</name>
</gene>
<proteinExistence type="predicted"/>
<evidence type="ECO:0000313" key="2">
    <source>
        <dbReference type="Proteomes" id="UP000607197"/>
    </source>
</evidence>
<protein>
    <submittedName>
        <fullName evidence="1">Uncharacterized protein</fullName>
    </submittedName>
</protein>
<reference evidence="1" key="2">
    <citation type="submission" date="2020-09" db="EMBL/GenBank/DDBJ databases">
        <authorList>
            <person name="Sun Q."/>
            <person name="Ohkuma M."/>
        </authorList>
    </citation>
    <scope>NUCLEOTIDE SEQUENCE</scope>
    <source>
        <strain evidence="1">JCM 19596</strain>
    </source>
</reference>
<dbReference type="AlphaFoldDB" id="A0A830F9B3"/>
<accession>A0A830F9B3</accession>
<organism evidence="1 2">
    <name type="scientific">Halocalculus aciditolerans</name>
    <dbReference type="NCBI Taxonomy" id="1383812"/>
    <lineage>
        <taxon>Archaea</taxon>
        <taxon>Methanobacteriati</taxon>
        <taxon>Methanobacteriota</taxon>
        <taxon>Stenosarchaea group</taxon>
        <taxon>Halobacteria</taxon>
        <taxon>Halobacteriales</taxon>
        <taxon>Halobacteriaceae</taxon>
        <taxon>Halocalculus</taxon>
    </lineage>
</organism>
<dbReference type="EMBL" id="BMPG01000001">
    <property type="protein sequence ID" value="GGL52364.1"/>
    <property type="molecule type" value="Genomic_DNA"/>
</dbReference>
<dbReference type="RefSeq" id="WP_188976132.1">
    <property type="nucleotide sequence ID" value="NZ_BMPG01000001.1"/>
</dbReference>
<keyword evidence="2" id="KW-1185">Reference proteome</keyword>